<evidence type="ECO:0000313" key="2">
    <source>
        <dbReference type="EMBL" id="MCJ8501743.1"/>
    </source>
</evidence>
<proteinExistence type="predicted"/>
<feature type="compositionally biased region" description="Basic residues" evidence="1">
    <location>
        <begin position="12"/>
        <end position="28"/>
    </location>
</feature>
<protein>
    <submittedName>
        <fullName evidence="2">Uncharacterized protein</fullName>
    </submittedName>
</protein>
<dbReference type="Proteomes" id="UP001165427">
    <property type="component" value="Unassembled WGS sequence"/>
</dbReference>
<comment type="caution">
    <text evidence="2">The sequence shown here is derived from an EMBL/GenBank/DDBJ whole genome shotgun (WGS) entry which is preliminary data.</text>
</comment>
<keyword evidence="3" id="KW-1185">Reference proteome</keyword>
<evidence type="ECO:0000313" key="3">
    <source>
        <dbReference type="Proteomes" id="UP001165427"/>
    </source>
</evidence>
<accession>A0AA41RAT7</accession>
<feature type="non-terminal residue" evidence="2">
    <location>
        <position position="1"/>
    </location>
</feature>
<dbReference type="RefSeq" id="WP_246910787.1">
    <property type="nucleotide sequence ID" value="NZ_JALJRB010000016.1"/>
</dbReference>
<name>A0AA41RAT7_9BACT</name>
<gene>
    <name evidence="2" type="ORF">MRX98_14260</name>
</gene>
<feature type="region of interest" description="Disordered" evidence="1">
    <location>
        <begin position="1"/>
        <end position="32"/>
    </location>
</feature>
<sequence length="105" mass="12254">YAPKRASPAPRPIRRRSINAHYNHRQSTTKRTFNAPDNLRRKFKPLANQSTNIGFQKLHHPTAIGHQIIANMNASSWFENRRIYRKTAFRYSCRPPISVLPTENT</sequence>
<organism evidence="2 3">
    <name type="scientific">Desulfatitalea alkaliphila</name>
    <dbReference type="NCBI Taxonomy" id="2929485"/>
    <lineage>
        <taxon>Bacteria</taxon>
        <taxon>Pseudomonadati</taxon>
        <taxon>Thermodesulfobacteriota</taxon>
        <taxon>Desulfobacteria</taxon>
        <taxon>Desulfobacterales</taxon>
        <taxon>Desulfosarcinaceae</taxon>
        <taxon>Desulfatitalea</taxon>
    </lineage>
</organism>
<evidence type="ECO:0000256" key="1">
    <source>
        <dbReference type="SAM" id="MobiDB-lite"/>
    </source>
</evidence>
<dbReference type="AlphaFoldDB" id="A0AA41RAT7"/>
<reference evidence="2" key="1">
    <citation type="submission" date="2022-04" db="EMBL/GenBank/DDBJ databases">
        <title>Desulfatitalea alkaliphila sp. nov., a novel anaerobic sulfate-reducing bacterium isolated from terrestrial mud volcano, Taman Peninsula, Russia.</title>
        <authorList>
            <person name="Khomyakova M.A."/>
            <person name="Merkel A.Y."/>
            <person name="Slobodkin A.I."/>
        </authorList>
    </citation>
    <scope>NUCLEOTIDE SEQUENCE</scope>
    <source>
        <strain evidence="2">M08but</strain>
    </source>
</reference>
<dbReference type="EMBL" id="JALJRB010000016">
    <property type="protein sequence ID" value="MCJ8501743.1"/>
    <property type="molecule type" value="Genomic_DNA"/>
</dbReference>